<dbReference type="OrthoDB" id="10253408at2759"/>
<dbReference type="InParanoid" id="T0R834"/>
<dbReference type="EMBL" id="JH767197">
    <property type="protein sequence ID" value="EQC28243.1"/>
    <property type="molecule type" value="Genomic_DNA"/>
</dbReference>
<dbReference type="PROSITE" id="PS00639">
    <property type="entry name" value="THIOL_PROTEASE_HIS"/>
    <property type="match status" value="1"/>
</dbReference>
<dbReference type="InterPro" id="IPR000169">
    <property type="entry name" value="Pept_cys_AS"/>
</dbReference>
<dbReference type="SUPFAM" id="SSF54001">
    <property type="entry name" value="Cysteine proteinases"/>
    <property type="match status" value="1"/>
</dbReference>
<dbReference type="InterPro" id="IPR013128">
    <property type="entry name" value="Peptidase_C1A"/>
</dbReference>
<dbReference type="InterPro" id="IPR013201">
    <property type="entry name" value="Prot_inhib_I29"/>
</dbReference>
<feature type="domain" description="Peptidase C1A papain C-terminal" evidence="5">
    <location>
        <begin position="135"/>
        <end position="370"/>
    </location>
</feature>
<evidence type="ECO:0000313" key="7">
    <source>
        <dbReference type="Proteomes" id="UP000030762"/>
    </source>
</evidence>
<reference evidence="6 7" key="1">
    <citation type="submission" date="2012-04" db="EMBL/GenBank/DDBJ databases">
        <title>The Genome Sequence of Saprolegnia declina VS20.</title>
        <authorList>
            <consortium name="The Broad Institute Genome Sequencing Platform"/>
            <person name="Russ C."/>
            <person name="Nusbaum C."/>
            <person name="Tyler B."/>
            <person name="van West P."/>
            <person name="Dieguez-Uribeondo J."/>
            <person name="de Bruijn I."/>
            <person name="Tripathy S."/>
            <person name="Jiang R."/>
            <person name="Young S.K."/>
            <person name="Zeng Q."/>
            <person name="Gargeya S."/>
            <person name="Fitzgerald M."/>
            <person name="Haas B."/>
            <person name="Abouelleil A."/>
            <person name="Alvarado L."/>
            <person name="Arachchi H.M."/>
            <person name="Berlin A."/>
            <person name="Chapman S.B."/>
            <person name="Goldberg J."/>
            <person name="Griggs A."/>
            <person name="Gujja S."/>
            <person name="Hansen M."/>
            <person name="Howarth C."/>
            <person name="Imamovic A."/>
            <person name="Larimer J."/>
            <person name="McCowen C."/>
            <person name="Montmayeur A."/>
            <person name="Murphy C."/>
            <person name="Neiman D."/>
            <person name="Pearson M."/>
            <person name="Priest M."/>
            <person name="Roberts A."/>
            <person name="Saif S."/>
            <person name="Shea T."/>
            <person name="Sisk P."/>
            <person name="Sykes S."/>
            <person name="Wortman J."/>
            <person name="Nusbaum C."/>
            <person name="Birren B."/>
        </authorList>
    </citation>
    <scope>NUCLEOTIDE SEQUENCE [LARGE SCALE GENOMIC DNA]</scope>
    <source>
        <strain evidence="6 7">VS20</strain>
    </source>
</reference>
<dbReference type="CDD" id="cd02248">
    <property type="entry name" value="Peptidase_C1A"/>
    <property type="match status" value="1"/>
</dbReference>
<dbReference type="AlphaFoldDB" id="T0R834"/>
<gene>
    <name evidence="6" type="ORF">SDRG_14066</name>
</gene>
<dbReference type="Gene3D" id="3.90.70.10">
    <property type="entry name" value="Cysteine proteinases"/>
    <property type="match status" value="1"/>
</dbReference>
<keyword evidence="4" id="KW-0732">Signal</keyword>
<dbReference type="Proteomes" id="UP000030762">
    <property type="component" value="Unassembled WGS sequence"/>
</dbReference>
<evidence type="ECO:0000256" key="1">
    <source>
        <dbReference type="ARBA" id="ARBA00008455"/>
    </source>
</evidence>
<evidence type="ECO:0000256" key="4">
    <source>
        <dbReference type="SAM" id="SignalP"/>
    </source>
</evidence>
<protein>
    <recommendedName>
        <fullName evidence="5">Peptidase C1A papain C-terminal domain-containing protein</fullName>
    </recommendedName>
</protein>
<evidence type="ECO:0000313" key="6">
    <source>
        <dbReference type="EMBL" id="EQC28243.1"/>
    </source>
</evidence>
<dbReference type="eggNOG" id="KOG1543">
    <property type="taxonomic scope" value="Eukaryota"/>
</dbReference>
<organism evidence="6 7">
    <name type="scientific">Saprolegnia diclina (strain VS20)</name>
    <dbReference type="NCBI Taxonomy" id="1156394"/>
    <lineage>
        <taxon>Eukaryota</taxon>
        <taxon>Sar</taxon>
        <taxon>Stramenopiles</taxon>
        <taxon>Oomycota</taxon>
        <taxon>Saprolegniomycetes</taxon>
        <taxon>Saprolegniales</taxon>
        <taxon>Saprolegniaceae</taxon>
        <taxon>Saprolegnia</taxon>
    </lineage>
</organism>
<dbReference type="InterPro" id="IPR000668">
    <property type="entry name" value="Peptidase_C1A_C"/>
</dbReference>
<dbReference type="GO" id="GO:0006508">
    <property type="term" value="P:proteolysis"/>
    <property type="evidence" value="ECO:0007669"/>
    <property type="project" value="InterPro"/>
</dbReference>
<feature type="chain" id="PRO_5018744467" description="Peptidase C1A papain C-terminal domain-containing protein" evidence="4">
    <location>
        <begin position="19"/>
        <end position="479"/>
    </location>
</feature>
<dbReference type="OMA" id="RNTWGTM"/>
<keyword evidence="3" id="KW-1015">Disulfide bond</keyword>
<keyword evidence="2" id="KW-0865">Zymogen</keyword>
<proteinExistence type="inferred from homology"/>
<feature type="signal peptide" evidence="4">
    <location>
        <begin position="1"/>
        <end position="18"/>
    </location>
</feature>
<dbReference type="VEuPathDB" id="FungiDB:SDRG_14066"/>
<dbReference type="GeneID" id="19954793"/>
<name>T0R834_SAPDV</name>
<dbReference type="Pfam" id="PF08246">
    <property type="entry name" value="Inhibitor_I29"/>
    <property type="match status" value="1"/>
</dbReference>
<dbReference type="PRINTS" id="PR00705">
    <property type="entry name" value="PAPAIN"/>
</dbReference>
<dbReference type="SMART" id="SM00645">
    <property type="entry name" value="Pept_C1"/>
    <property type="match status" value="1"/>
</dbReference>
<dbReference type="STRING" id="1156394.T0R834"/>
<dbReference type="RefSeq" id="XP_008618392.1">
    <property type="nucleotide sequence ID" value="XM_008620170.1"/>
</dbReference>
<accession>T0R834</accession>
<dbReference type="GO" id="GO:0008234">
    <property type="term" value="F:cysteine-type peptidase activity"/>
    <property type="evidence" value="ECO:0007669"/>
    <property type="project" value="InterPro"/>
</dbReference>
<comment type="similarity">
    <text evidence="1">Belongs to the peptidase C1 family.</text>
</comment>
<dbReference type="Pfam" id="PF00112">
    <property type="entry name" value="Peptidase_C1"/>
    <property type="match status" value="1"/>
</dbReference>
<dbReference type="PROSITE" id="PS00139">
    <property type="entry name" value="THIOL_PROTEASE_CYS"/>
    <property type="match status" value="1"/>
</dbReference>
<evidence type="ECO:0000256" key="3">
    <source>
        <dbReference type="ARBA" id="ARBA00023157"/>
    </source>
</evidence>
<dbReference type="InterPro" id="IPR039417">
    <property type="entry name" value="Peptidase_C1A_papain-like"/>
</dbReference>
<evidence type="ECO:0000259" key="5">
    <source>
        <dbReference type="SMART" id="SM00645"/>
    </source>
</evidence>
<evidence type="ECO:0000256" key="2">
    <source>
        <dbReference type="ARBA" id="ARBA00023145"/>
    </source>
</evidence>
<dbReference type="PANTHER" id="PTHR12411">
    <property type="entry name" value="CYSTEINE PROTEASE FAMILY C1-RELATED"/>
    <property type="match status" value="1"/>
</dbReference>
<dbReference type="InterPro" id="IPR025660">
    <property type="entry name" value="Pept_his_AS"/>
</dbReference>
<sequence>MQLLAFLGLAVVCHEAQGMSLGAMAPPTIDEFDAAIHRQHELHRMGVPPPPRQSKAARQAALDKTSRIIQEHNAQPNASFKMRYNAMSDFSDDEYSALLQTKPDHVYTPEHAAAHHRWGPEVDVHASAQTTTTSYAESIDWSTKDNGKYVTPVKNQGICGSCWAFTAASVLESMTAIASNTQAIPLSVEQILSCSSSLQHVSSAYPNKMISSARGCDGGMTFLAFEYLKQSEPHGLTCNALSPYRMRVKADPNAASSATCTSVDVVSKWSSSSSYLSIQNSYDDVMKALQNGPLSISIDASGAGFRHYGSGIYDASDCKSDGVTVDHAVMLMGYGATAAGELYWIVRNSWGTMWGENGQMRMKRTPAASTSKFGPCNAFLYATQPTGLSYESTSKCVTSPASTSDEATLHYLPSSGLFYGVASALAALGVAGAIAGEWRLRSAFPKQTYVESFLNHQLPNREQLVAHMAKKKIKADALV</sequence>
<keyword evidence="7" id="KW-1185">Reference proteome</keyword>
<dbReference type="InterPro" id="IPR038765">
    <property type="entry name" value="Papain-like_cys_pep_sf"/>
</dbReference>